<feature type="domain" description="FAD-binding" evidence="2">
    <location>
        <begin position="23"/>
        <end position="168"/>
    </location>
</feature>
<gene>
    <name evidence="3" type="ORF">Xkoz_02566</name>
</gene>
<evidence type="ECO:0000259" key="1">
    <source>
        <dbReference type="Pfam" id="PF00724"/>
    </source>
</evidence>
<dbReference type="SUPFAM" id="SSF51905">
    <property type="entry name" value="FAD/NAD(P)-binding domain"/>
    <property type="match status" value="1"/>
</dbReference>
<dbReference type="InterPro" id="IPR036188">
    <property type="entry name" value="FAD/NAD-bd_sf"/>
</dbReference>
<dbReference type="GO" id="GO:0071949">
    <property type="term" value="F:FAD binding"/>
    <property type="evidence" value="ECO:0007669"/>
    <property type="project" value="InterPro"/>
</dbReference>
<keyword evidence="4" id="KW-1185">Reference proteome</keyword>
<evidence type="ECO:0000259" key="2">
    <source>
        <dbReference type="Pfam" id="PF01494"/>
    </source>
</evidence>
<dbReference type="InterPro" id="IPR001155">
    <property type="entry name" value="OxRdtase_FMN_N"/>
</dbReference>
<dbReference type="NCBIfam" id="NF006101">
    <property type="entry name" value="PRK08255.1"/>
    <property type="match status" value="1"/>
</dbReference>
<dbReference type="GO" id="GO:0010181">
    <property type="term" value="F:FMN binding"/>
    <property type="evidence" value="ECO:0007669"/>
    <property type="project" value="InterPro"/>
</dbReference>
<dbReference type="SUPFAM" id="SSF51395">
    <property type="entry name" value="FMN-linked oxidoreductases"/>
    <property type="match status" value="1"/>
</dbReference>
<dbReference type="CDD" id="cd02932">
    <property type="entry name" value="OYE_YqiM_FMN"/>
    <property type="match status" value="1"/>
</dbReference>
<dbReference type="Gene3D" id="3.50.50.60">
    <property type="entry name" value="FAD/NAD(P)-binding domain"/>
    <property type="match status" value="1"/>
</dbReference>
<dbReference type="Pfam" id="PF00724">
    <property type="entry name" value="Oxidored_FMN"/>
    <property type="match status" value="1"/>
</dbReference>
<dbReference type="InterPro" id="IPR002938">
    <property type="entry name" value="FAD-bd"/>
</dbReference>
<dbReference type="PANTHER" id="PTHR43303">
    <property type="entry name" value="NADPH DEHYDROGENASE C23G7.10C-RELATED"/>
    <property type="match status" value="1"/>
</dbReference>
<dbReference type="AlphaFoldDB" id="A0A2D0L8T3"/>
<dbReference type="InterPro" id="IPR013785">
    <property type="entry name" value="Aldolase_TIM"/>
</dbReference>
<feature type="domain" description="NADH:flavin oxidoreductase/NADH oxidase N-terminal" evidence="1">
    <location>
        <begin position="427"/>
        <end position="756"/>
    </location>
</feature>
<evidence type="ECO:0000313" key="3">
    <source>
        <dbReference type="EMBL" id="PHM71837.1"/>
    </source>
</evidence>
<accession>A0A2D0L8T3</accession>
<dbReference type="InterPro" id="IPR044152">
    <property type="entry name" value="YqjM-like"/>
</dbReference>
<dbReference type="EMBL" id="NJCX01000018">
    <property type="protein sequence ID" value="PHM71837.1"/>
    <property type="molecule type" value="Genomic_DNA"/>
</dbReference>
<comment type="caution">
    <text evidence="3">The sequence shown here is derived from an EMBL/GenBank/DDBJ whole genome shotgun (WGS) entry which is preliminary data.</text>
</comment>
<dbReference type="PRINTS" id="PR00420">
    <property type="entry name" value="RNGMNOXGNASE"/>
</dbReference>
<dbReference type="GO" id="GO:0050661">
    <property type="term" value="F:NADP binding"/>
    <property type="evidence" value="ECO:0007669"/>
    <property type="project" value="InterPro"/>
</dbReference>
<protein>
    <submittedName>
        <fullName evidence="3">Salicylyl-CoA 5-hydroxylase</fullName>
    </submittedName>
</protein>
<dbReference type="Pfam" id="PF01494">
    <property type="entry name" value="FAD_binding_3"/>
    <property type="match status" value="1"/>
</dbReference>
<dbReference type="PANTHER" id="PTHR43303:SF3">
    <property type="entry name" value="BLR3436 PROTEIN"/>
    <property type="match status" value="1"/>
</dbReference>
<proteinExistence type="predicted"/>
<sequence>MNVRGKNAVISKNAMTVTGKNIVCIGGGPAGLYFGLLMKLQNPDNRVVVIERNRPYDTFGWGVVFSDATLENLHLADPVSANTISAEFSRWDNIDIHFKETVNRSGGHGFIGIGRKKLLNILQDRCQEVGVELLFETQVEDEQEIARQYQADLLIASDGINSQIRTRYADFFRPDIDQRHCRFVWLGTRKIFDAFTFLFVETEYGWFQVHAYQFEEGLSTFIVETTEETWLAAGIDKMSQEEGIAYCEKLFAPWLDGHPLISNATHLRGAAIWIRFPRIICANWVHWIKAEGDNGKNIPLVLMGDAAHTAHFSIGSGTKLALEDAIELANSLKIHQGDWRSGLADYQQSRSVEVLKIQNAARNSTEWFENVARYERFSPEQFAYSLLTRSQRISHENLRLRDRAWLENYERGFAQRINPLSPLTPPLLTPYQVRGVTLKNRVVISPTLLYSAEEGVPGPFHLVHLGSRALGGAGLMIAEMTAISPQARVTPACTGLWNDQQVQAWKTITDFVHQHSDTLVGVQLGHAGRRGSTQLGWEHADHPLPAGNWPLVSASALPYLAGISPVPAALTQAQMQEIIAQFVAATQRAMQAGFDWLEIQAAHGYLLSSFISPLTNQRDDEYGGSLENRLRFPLAVFEAVREVWPADLPISVRISATDWVEGGTTVDEGVEIARRFYEAGVDMVDCSTGEVSAEQQPVYGRMYQTPMADRIRNEGNVPVIAVGAITDADQINGIIASGRADLCALSRPFLANAAWLLHECARYGWTGIDWPKPYLYGKAQLIKKQIY</sequence>
<reference evidence="3 4" key="1">
    <citation type="journal article" date="2017" name="Nat. Microbiol.">
        <title>Natural product diversity associated with the nematode symbionts Photorhabdus and Xenorhabdus.</title>
        <authorList>
            <person name="Tobias N.J."/>
            <person name="Wolff H."/>
            <person name="Djahanschiri B."/>
            <person name="Grundmann F."/>
            <person name="Kronenwerth M."/>
            <person name="Shi Y.M."/>
            <person name="Simonyi S."/>
            <person name="Grun P."/>
            <person name="Shapiro-Ilan D."/>
            <person name="Pidot S.J."/>
            <person name="Stinear T.P."/>
            <person name="Ebersberger I."/>
            <person name="Bode H.B."/>
        </authorList>
    </citation>
    <scope>NUCLEOTIDE SEQUENCE [LARGE SCALE GENOMIC DNA]</scope>
    <source>
        <strain evidence="3 4">DSM 17907</strain>
    </source>
</reference>
<dbReference type="Proteomes" id="UP000221101">
    <property type="component" value="Unassembled WGS sequence"/>
</dbReference>
<organism evidence="3 4">
    <name type="scientific">Xenorhabdus kozodoii</name>
    <dbReference type="NCBI Taxonomy" id="351676"/>
    <lineage>
        <taxon>Bacteria</taxon>
        <taxon>Pseudomonadati</taxon>
        <taxon>Pseudomonadota</taxon>
        <taxon>Gammaproteobacteria</taxon>
        <taxon>Enterobacterales</taxon>
        <taxon>Morganellaceae</taxon>
        <taxon>Xenorhabdus</taxon>
    </lineage>
</organism>
<dbReference type="RefSeq" id="WP_244183473.1">
    <property type="nucleotide sequence ID" value="NZ_CAWNOR010000051.1"/>
</dbReference>
<dbReference type="Gene3D" id="3.20.20.70">
    <property type="entry name" value="Aldolase class I"/>
    <property type="match status" value="1"/>
</dbReference>
<dbReference type="GO" id="GO:0003959">
    <property type="term" value="F:NADPH dehydrogenase activity"/>
    <property type="evidence" value="ECO:0007669"/>
    <property type="project" value="InterPro"/>
</dbReference>
<name>A0A2D0L8T3_9GAMM</name>
<evidence type="ECO:0000313" key="4">
    <source>
        <dbReference type="Proteomes" id="UP000221101"/>
    </source>
</evidence>
<dbReference type="Gene3D" id="3.30.9.20">
    <property type="match status" value="1"/>
</dbReference>